<name>A0ACD3AH06_9AGAR</name>
<dbReference type="EMBL" id="ML208454">
    <property type="protein sequence ID" value="TFK64950.1"/>
    <property type="molecule type" value="Genomic_DNA"/>
</dbReference>
<proteinExistence type="predicted"/>
<gene>
    <name evidence="1" type="ORF">BDN72DRAFT_846169</name>
</gene>
<organism evidence="1 2">
    <name type="scientific">Pluteus cervinus</name>
    <dbReference type="NCBI Taxonomy" id="181527"/>
    <lineage>
        <taxon>Eukaryota</taxon>
        <taxon>Fungi</taxon>
        <taxon>Dikarya</taxon>
        <taxon>Basidiomycota</taxon>
        <taxon>Agaricomycotina</taxon>
        <taxon>Agaricomycetes</taxon>
        <taxon>Agaricomycetidae</taxon>
        <taxon>Agaricales</taxon>
        <taxon>Pluteineae</taxon>
        <taxon>Pluteaceae</taxon>
        <taxon>Pluteus</taxon>
    </lineage>
</organism>
<sequence length="468" mass="53379">MSSSRLTINDLPNEMLVLIFSACHCSQRSPYITIPPNLNSSPWNITLVSSRWRAIALKMPSLWEHIFFDFNERQLPHPRPLFQFAQFSTRTMTLARSVLERTWKNRPLYISNDEELTDNQGALTNLDSFIPAFVHFIGPISSRIRRLDFQCNSPGFVSLLSLKRGSFSNLEEVTFFIRAKGAIPLTHRSWVSAFENARQLSKVTFKSQGVLLNPAQLNIPWTRLTFLHFVYTDVQHTSLPNILRTCQNLTNLRLDLCNPLPAHYNPPMITLPSLISFDYRVTQTSNQLFVSFDLPSIQYLTLRLMSFWSFTGFTVFASRSCCRLKGIHLVFTTPGTSSFYVGKVLPLLLNTLGAVKAPVVDCRILSSHIPKEVFAKLVNALFPSLKLLTAGTGAPTTVAEFLDAVEAIHNRENSNGERKFRTATMIVREEMEETNRRKVEELLAKGIDLRVVPFRENWNDPPQWDEPL</sequence>
<evidence type="ECO:0000313" key="1">
    <source>
        <dbReference type="EMBL" id="TFK64950.1"/>
    </source>
</evidence>
<evidence type="ECO:0000313" key="2">
    <source>
        <dbReference type="Proteomes" id="UP000308600"/>
    </source>
</evidence>
<accession>A0ACD3AH06</accession>
<reference evidence="1 2" key="1">
    <citation type="journal article" date="2019" name="Nat. Ecol. Evol.">
        <title>Megaphylogeny resolves global patterns of mushroom evolution.</title>
        <authorList>
            <person name="Varga T."/>
            <person name="Krizsan K."/>
            <person name="Foldi C."/>
            <person name="Dima B."/>
            <person name="Sanchez-Garcia M."/>
            <person name="Sanchez-Ramirez S."/>
            <person name="Szollosi G.J."/>
            <person name="Szarkandi J.G."/>
            <person name="Papp V."/>
            <person name="Albert L."/>
            <person name="Andreopoulos W."/>
            <person name="Angelini C."/>
            <person name="Antonin V."/>
            <person name="Barry K.W."/>
            <person name="Bougher N.L."/>
            <person name="Buchanan P."/>
            <person name="Buyck B."/>
            <person name="Bense V."/>
            <person name="Catcheside P."/>
            <person name="Chovatia M."/>
            <person name="Cooper J."/>
            <person name="Damon W."/>
            <person name="Desjardin D."/>
            <person name="Finy P."/>
            <person name="Geml J."/>
            <person name="Haridas S."/>
            <person name="Hughes K."/>
            <person name="Justo A."/>
            <person name="Karasinski D."/>
            <person name="Kautmanova I."/>
            <person name="Kiss B."/>
            <person name="Kocsube S."/>
            <person name="Kotiranta H."/>
            <person name="LaButti K.M."/>
            <person name="Lechner B.E."/>
            <person name="Liimatainen K."/>
            <person name="Lipzen A."/>
            <person name="Lukacs Z."/>
            <person name="Mihaltcheva S."/>
            <person name="Morgado L.N."/>
            <person name="Niskanen T."/>
            <person name="Noordeloos M.E."/>
            <person name="Ohm R.A."/>
            <person name="Ortiz-Santana B."/>
            <person name="Ovrebo C."/>
            <person name="Racz N."/>
            <person name="Riley R."/>
            <person name="Savchenko A."/>
            <person name="Shiryaev A."/>
            <person name="Soop K."/>
            <person name="Spirin V."/>
            <person name="Szebenyi C."/>
            <person name="Tomsovsky M."/>
            <person name="Tulloss R.E."/>
            <person name="Uehling J."/>
            <person name="Grigoriev I.V."/>
            <person name="Vagvolgyi C."/>
            <person name="Papp T."/>
            <person name="Martin F.M."/>
            <person name="Miettinen O."/>
            <person name="Hibbett D.S."/>
            <person name="Nagy L.G."/>
        </authorList>
    </citation>
    <scope>NUCLEOTIDE SEQUENCE [LARGE SCALE GENOMIC DNA]</scope>
    <source>
        <strain evidence="1 2">NL-1719</strain>
    </source>
</reference>
<dbReference type="Proteomes" id="UP000308600">
    <property type="component" value="Unassembled WGS sequence"/>
</dbReference>
<protein>
    <submittedName>
        <fullName evidence="1">Uncharacterized protein</fullName>
    </submittedName>
</protein>
<keyword evidence="2" id="KW-1185">Reference proteome</keyword>